<dbReference type="InterPro" id="IPR004358">
    <property type="entry name" value="Sig_transdc_His_kin-like_C"/>
</dbReference>
<dbReference type="PROSITE" id="PS50109">
    <property type="entry name" value="HIS_KIN"/>
    <property type="match status" value="1"/>
</dbReference>
<evidence type="ECO:0000256" key="4">
    <source>
        <dbReference type="ARBA" id="ARBA00022679"/>
    </source>
</evidence>
<evidence type="ECO:0000313" key="11">
    <source>
        <dbReference type="Proteomes" id="UP000017837"/>
    </source>
</evidence>
<dbReference type="GO" id="GO:0000155">
    <property type="term" value="F:phosphorelay sensor kinase activity"/>
    <property type="evidence" value="ECO:0007669"/>
    <property type="project" value="InterPro"/>
</dbReference>
<dbReference type="AlphaFoldDB" id="V4PJZ8"/>
<keyword evidence="6" id="KW-0418">Kinase</keyword>
<dbReference type="STRING" id="1121022.GCA_000376105_01864"/>
<dbReference type="PRINTS" id="PR00344">
    <property type="entry name" value="BCTRLSENSOR"/>
</dbReference>
<dbReference type="InterPro" id="IPR050351">
    <property type="entry name" value="BphY/WalK/GraS-like"/>
</dbReference>
<dbReference type="InterPro" id="IPR036890">
    <property type="entry name" value="HATPase_C_sf"/>
</dbReference>
<dbReference type="SMART" id="SM00388">
    <property type="entry name" value="HisKA"/>
    <property type="match status" value="1"/>
</dbReference>
<proteinExistence type="predicted"/>
<dbReference type="Gene3D" id="3.30.565.10">
    <property type="entry name" value="Histidine kinase-like ATPase, C-terminal domain"/>
    <property type="match status" value="1"/>
</dbReference>
<dbReference type="EC" id="2.7.13.3" evidence="2"/>
<dbReference type="GO" id="GO:0030295">
    <property type="term" value="F:protein kinase activator activity"/>
    <property type="evidence" value="ECO:0007669"/>
    <property type="project" value="TreeGrafter"/>
</dbReference>
<dbReference type="Proteomes" id="UP000017837">
    <property type="component" value="Unassembled WGS sequence"/>
</dbReference>
<dbReference type="eggNOG" id="COG2205">
    <property type="taxonomic scope" value="Bacteria"/>
</dbReference>
<dbReference type="GO" id="GO:0005524">
    <property type="term" value="F:ATP binding"/>
    <property type="evidence" value="ECO:0007669"/>
    <property type="project" value="UniProtKB-KW"/>
</dbReference>
<evidence type="ECO:0000259" key="9">
    <source>
        <dbReference type="PROSITE" id="PS50109"/>
    </source>
</evidence>
<dbReference type="GO" id="GO:0007234">
    <property type="term" value="P:osmosensory signaling via phosphorelay pathway"/>
    <property type="evidence" value="ECO:0007669"/>
    <property type="project" value="TreeGrafter"/>
</dbReference>
<evidence type="ECO:0000313" key="10">
    <source>
        <dbReference type="EMBL" id="ESQ88546.1"/>
    </source>
</evidence>
<accession>V4PJZ8</accession>
<comment type="caution">
    <text evidence="10">The sequence shown here is derived from an EMBL/GenBank/DDBJ whole genome shotgun (WGS) entry which is preliminary data.</text>
</comment>
<keyword evidence="5" id="KW-0547">Nucleotide-binding</keyword>
<dbReference type="PATRIC" id="fig|1121022.4.peg.3252"/>
<evidence type="ECO:0000256" key="3">
    <source>
        <dbReference type="ARBA" id="ARBA00022553"/>
    </source>
</evidence>
<keyword evidence="11" id="KW-1185">Reference proteome</keyword>
<dbReference type="Pfam" id="PF02518">
    <property type="entry name" value="HATPase_c"/>
    <property type="match status" value="1"/>
</dbReference>
<evidence type="ECO:0000256" key="7">
    <source>
        <dbReference type="ARBA" id="ARBA00022840"/>
    </source>
</evidence>
<organism evidence="10 11">
    <name type="scientific">Asticcacaulis benevestitus DSM 16100 = ATCC BAA-896</name>
    <dbReference type="NCBI Taxonomy" id="1121022"/>
    <lineage>
        <taxon>Bacteria</taxon>
        <taxon>Pseudomonadati</taxon>
        <taxon>Pseudomonadota</taxon>
        <taxon>Alphaproteobacteria</taxon>
        <taxon>Caulobacterales</taxon>
        <taxon>Caulobacteraceae</taxon>
        <taxon>Asticcacaulis</taxon>
    </lineage>
</organism>
<dbReference type="RefSeq" id="WP_018081531.1">
    <property type="nucleotide sequence ID" value="NZ_AQWM01000006.1"/>
</dbReference>
<keyword evidence="4" id="KW-0808">Transferase</keyword>
<keyword evidence="7" id="KW-0067">ATP-binding</keyword>
<dbReference type="EMBL" id="AWGB01000037">
    <property type="protein sequence ID" value="ESQ88546.1"/>
    <property type="molecule type" value="Genomic_DNA"/>
</dbReference>
<dbReference type="PANTHER" id="PTHR42878">
    <property type="entry name" value="TWO-COMPONENT HISTIDINE KINASE"/>
    <property type="match status" value="1"/>
</dbReference>
<dbReference type="InterPro" id="IPR005467">
    <property type="entry name" value="His_kinase_dom"/>
</dbReference>
<reference evidence="10 11" key="1">
    <citation type="journal article" date="2014" name="Nature">
        <title>Sequential evolution of bacterial morphology by co-option of a developmental regulator.</title>
        <authorList>
            <person name="Jiang C."/>
            <person name="Brown P.J."/>
            <person name="Ducret A."/>
            <person name="Brun Y.V."/>
        </authorList>
    </citation>
    <scope>NUCLEOTIDE SEQUENCE [LARGE SCALE GENOMIC DNA]</scope>
    <source>
        <strain evidence="10 11">DSM 16100</strain>
    </source>
</reference>
<dbReference type="CDD" id="cd00075">
    <property type="entry name" value="HATPase"/>
    <property type="match status" value="1"/>
</dbReference>
<keyword evidence="8" id="KW-0902">Two-component regulatory system</keyword>
<evidence type="ECO:0000256" key="2">
    <source>
        <dbReference type="ARBA" id="ARBA00012438"/>
    </source>
</evidence>
<dbReference type="InterPro" id="IPR036097">
    <property type="entry name" value="HisK_dim/P_sf"/>
</dbReference>
<dbReference type="SMART" id="SM00387">
    <property type="entry name" value="HATPase_c"/>
    <property type="match status" value="1"/>
</dbReference>
<protein>
    <recommendedName>
        <fullName evidence="2">histidine kinase</fullName>
        <ecNumber evidence="2">2.7.13.3</ecNumber>
    </recommendedName>
</protein>
<gene>
    <name evidence="10" type="ORF">ABENE_15990</name>
</gene>
<dbReference type="InterPro" id="IPR003594">
    <property type="entry name" value="HATPase_dom"/>
</dbReference>
<evidence type="ECO:0000256" key="1">
    <source>
        <dbReference type="ARBA" id="ARBA00000085"/>
    </source>
</evidence>
<dbReference type="SUPFAM" id="SSF47384">
    <property type="entry name" value="Homodimeric domain of signal transducing histidine kinase"/>
    <property type="match status" value="1"/>
</dbReference>
<dbReference type="CDD" id="cd00082">
    <property type="entry name" value="HisKA"/>
    <property type="match status" value="1"/>
</dbReference>
<dbReference type="GO" id="GO:0000156">
    <property type="term" value="F:phosphorelay response regulator activity"/>
    <property type="evidence" value="ECO:0007669"/>
    <property type="project" value="TreeGrafter"/>
</dbReference>
<dbReference type="Pfam" id="PF00512">
    <property type="entry name" value="HisKA"/>
    <property type="match status" value="1"/>
</dbReference>
<keyword evidence="3" id="KW-0597">Phosphoprotein</keyword>
<dbReference type="PANTHER" id="PTHR42878:SF7">
    <property type="entry name" value="SENSOR HISTIDINE KINASE GLRK"/>
    <property type="match status" value="1"/>
</dbReference>
<feature type="domain" description="Histidine kinase" evidence="9">
    <location>
        <begin position="168"/>
        <end position="387"/>
    </location>
</feature>
<name>V4PJZ8_9CAUL</name>
<dbReference type="Gene3D" id="1.10.287.130">
    <property type="match status" value="1"/>
</dbReference>
<sequence>MTEDVLKIFGNHMRLAEFIRANTAPIIAEWENFAKTFVPAAGSMTPLALRNHIRQILGFIVEDIETTQTDSEQIRKSHGEKPRTFYPSAAETHASLRHAGGFNMDQMVSEYRALRASVLKLWGMDRDMNAVDVKDMIRFNEAVDQALTESIRDYSVKLEMSRNLFLGILSHDLRNPLSAISMSAQLAMKIGQLNERQTMLLSQIADSTSRAGDIVTNLLDLTRARLGSGLPLIKEPVDMGYISKMLVDEARAIHPNREFTLEITGGLEGIWDRARIGQVFSNLIGNAVQYGFTDAPVTIKVEGLESEVVVSVHNEGVPISPEHMVTIFSSLTRVEPHADDESGHGALSVNLGLGLYISKEIVTAHGGTISVTSSETDGTTFSAHFRR</sequence>
<dbReference type="InterPro" id="IPR003661">
    <property type="entry name" value="HisK_dim/P_dom"/>
</dbReference>
<evidence type="ECO:0000256" key="6">
    <source>
        <dbReference type="ARBA" id="ARBA00022777"/>
    </source>
</evidence>
<evidence type="ECO:0000256" key="8">
    <source>
        <dbReference type="ARBA" id="ARBA00023012"/>
    </source>
</evidence>
<dbReference type="SUPFAM" id="SSF55874">
    <property type="entry name" value="ATPase domain of HSP90 chaperone/DNA topoisomerase II/histidine kinase"/>
    <property type="match status" value="1"/>
</dbReference>
<comment type="catalytic activity">
    <reaction evidence="1">
        <text>ATP + protein L-histidine = ADP + protein N-phospho-L-histidine.</text>
        <dbReference type="EC" id="2.7.13.3"/>
    </reaction>
</comment>
<evidence type="ECO:0000256" key="5">
    <source>
        <dbReference type="ARBA" id="ARBA00022741"/>
    </source>
</evidence>